<dbReference type="InterPro" id="IPR000090">
    <property type="entry name" value="Flg_Motor_Flig"/>
</dbReference>
<keyword evidence="13" id="KW-0966">Cell projection</keyword>
<dbReference type="PANTHER" id="PTHR30534:SF0">
    <property type="entry name" value="FLAGELLAR MOTOR SWITCH PROTEIN FLIG"/>
    <property type="match status" value="1"/>
</dbReference>
<accession>A0A8J3AAQ7</accession>
<dbReference type="InterPro" id="IPR028263">
    <property type="entry name" value="FliG_N"/>
</dbReference>
<keyword evidence="7" id="KW-0283">Flagellar rotation</keyword>
<dbReference type="SUPFAM" id="SSF48029">
    <property type="entry name" value="FliG"/>
    <property type="match status" value="2"/>
</dbReference>
<keyword evidence="8" id="KW-0472">Membrane</keyword>
<keyword evidence="14" id="KW-1185">Reference proteome</keyword>
<evidence type="ECO:0000256" key="3">
    <source>
        <dbReference type="ARBA" id="ARBA00010299"/>
    </source>
</evidence>
<evidence type="ECO:0000256" key="8">
    <source>
        <dbReference type="ARBA" id="ARBA00023136"/>
    </source>
</evidence>
<dbReference type="Proteomes" id="UP000650511">
    <property type="component" value="Unassembled WGS sequence"/>
</dbReference>
<evidence type="ECO:0000256" key="1">
    <source>
        <dbReference type="ARBA" id="ARBA00004117"/>
    </source>
</evidence>
<feature type="domain" description="Flagellar motor switch protein FliG C-terminal" evidence="10">
    <location>
        <begin position="219"/>
        <end position="324"/>
    </location>
</feature>
<gene>
    <name evidence="13" type="primary">fliG</name>
    <name evidence="13" type="ORF">GCM10011354_20360</name>
</gene>
<keyword evidence="13" id="KW-0969">Cilium</keyword>
<evidence type="ECO:0000256" key="4">
    <source>
        <dbReference type="ARBA" id="ARBA00021870"/>
    </source>
</evidence>
<dbReference type="InterPro" id="IPR032779">
    <property type="entry name" value="FliG_M"/>
</dbReference>
<evidence type="ECO:0000313" key="14">
    <source>
        <dbReference type="Proteomes" id="UP000650511"/>
    </source>
</evidence>
<sequence length="334" mass="36927">MNGTALVLGRAQKAAAVLVAVGPQLSSKVLEHLSEEEVEQVALEVAQLGDVPPLQLESILTEFRAEAEAHAALLSGGEHHAREMLRSRYGEEADEIVDRLLASSQSAPFHFLRMHEPAEILQHLREESPQTIAVVLAHLPARLGATLLGGFDPQVQVSVASRLATLERADADVVRRIEESFRSRLGEVRRRSGRRDGVKELADLLNQSDRATERAIMSELETTDPALAERVRALMFVFEDLITLQDRALQELLRQVEPAQLATALKGVSTELQEALLRNLSERARTSVAEEMDLMGQVRLKDVEAAQTNVVRLVYELEKEGVITMSRGQEEFVG</sequence>
<keyword evidence="13" id="KW-0282">Flagellum</keyword>
<name>A0A8J3AAQ7_9ACTN</name>
<evidence type="ECO:0000259" key="11">
    <source>
        <dbReference type="Pfam" id="PF14841"/>
    </source>
</evidence>
<evidence type="ECO:0000256" key="6">
    <source>
        <dbReference type="ARBA" id="ARBA00022500"/>
    </source>
</evidence>
<dbReference type="EMBL" id="BMHA01000007">
    <property type="protein sequence ID" value="GGI06691.1"/>
    <property type="molecule type" value="Genomic_DNA"/>
</dbReference>
<evidence type="ECO:0000256" key="5">
    <source>
        <dbReference type="ARBA" id="ARBA00022475"/>
    </source>
</evidence>
<reference evidence="13" key="1">
    <citation type="journal article" date="2014" name="Int. J. Syst. Evol. Microbiol.">
        <title>Complete genome sequence of Corynebacterium casei LMG S-19264T (=DSM 44701T), isolated from a smear-ripened cheese.</title>
        <authorList>
            <consortium name="US DOE Joint Genome Institute (JGI-PGF)"/>
            <person name="Walter F."/>
            <person name="Albersmeier A."/>
            <person name="Kalinowski J."/>
            <person name="Ruckert C."/>
        </authorList>
    </citation>
    <scope>NUCLEOTIDE SEQUENCE</scope>
    <source>
        <strain evidence="13">CGMCC 1.14988</strain>
    </source>
</reference>
<comment type="subcellular location">
    <subcellularLocation>
        <location evidence="1">Bacterial flagellum basal body</location>
    </subcellularLocation>
    <subcellularLocation>
        <location evidence="2">Cell membrane</location>
        <topology evidence="2">Peripheral membrane protein</topology>
        <orientation evidence="2">Cytoplasmic side</orientation>
    </subcellularLocation>
</comment>
<proteinExistence type="inferred from homology"/>
<dbReference type="PRINTS" id="PR00954">
    <property type="entry name" value="FLGMOTORFLIG"/>
</dbReference>
<feature type="domain" description="Flagellar motor switch protein FliG N-terminal" evidence="12">
    <location>
        <begin position="8"/>
        <end position="109"/>
    </location>
</feature>
<dbReference type="GO" id="GO:0006935">
    <property type="term" value="P:chemotaxis"/>
    <property type="evidence" value="ECO:0007669"/>
    <property type="project" value="UniProtKB-KW"/>
</dbReference>
<dbReference type="AlphaFoldDB" id="A0A8J3AAQ7"/>
<dbReference type="InterPro" id="IPR011002">
    <property type="entry name" value="FliG_a-hlx"/>
</dbReference>
<dbReference type="NCBIfam" id="TIGR00207">
    <property type="entry name" value="fliG"/>
    <property type="match status" value="1"/>
</dbReference>
<dbReference type="PANTHER" id="PTHR30534">
    <property type="entry name" value="FLAGELLAR MOTOR SWITCH PROTEIN FLIG"/>
    <property type="match status" value="1"/>
</dbReference>
<comment type="caution">
    <text evidence="13">The sequence shown here is derived from an EMBL/GenBank/DDBJ whole genome shotgun (WGS) entry which is preliminary data.</text>
</comment>
<evidence type="ECO:0000256" key="7">
    <source>
        <dbReference type="ARBA" id="ARBA00022779"/>
    </source>
</evidence>
<evidence type="ECO:0000259" key="10">
    <source>
        <dbReference type="Pfam" id="PF01706"/>
    </source>
</evidence>
<reference evidence="13" key="2">
    <citation type="submission" date="2020-09" db="EMBL/GenBank/DDBJ databases">
        <authorList>
            <person name="Sun Q."/>
            <person name="Zhou Y."/>
        </authorList>
    </citation>
    <scope>NUCLEOTIDE SEQUENCE</scope>
    <source>
        <strain evidence="13">CGMCC 1.14988</strain>
    </source>
</reference>
<organism evidence="13 14">
    <name type="scientific">Egicoccus halophilus</name>
    <dbReference type="NCBI Taxonomy" id="1670830"/>
    <lineage>
        <taxon>Bacteria</taxon>
        <taxon>Bacillati</taxon>
        <taxon>Actinomycetota</taxon>
        <taxon>Nitriliruptoria</taxon>
        <taxon>Egicoccales</taxon>
        <taxon>Egicoccaceae</taxon>
        <taxon>Egicoccus</taxon>
    </lineage>
</organism>
<dbReference type="GO" id="GO:0003774">
    <property type="term" value="F:cytoskeletal motor activity"/>
    <property type="evidence" value="ECO:0007669"/>
    <property type="project" value="InterPro"/>
</dbReference>
<feature type="domain" description="Flagellar motor switch protein FliG middle" evidence="11">
    <location>
        <begin position="117"/>
        <end position="190"/>
    </location>
</feature>
<evidence type="ECO:0000256" key="2">
    <source>
        <dbReference type="ARBA" id="ARBA00004413"/>
    </source>
</evidence>
<evidence type="ECO:0000259" key="12">
    <source>
        <dbReference type="Pfam" id="PF14842"/>
    </source>
</evidence>
<evidence type="ECO:0000313" key="13">
    <source>
        <dbReference type="EMBL" id="GGI06691.1"/>
    </source>
</evidence>
<dbReference type="InterPro" id="IPR023087">
    <property type="entry name" value="Flg_Motor_Flig_C"/>
</dbReference>
<dbReference type="Pfam" id="PF01706">
    <property type="entry name" value="FliG_C"/>
    <property type="match status" value="1"/>
</dbReference>
<dbReference type="RefSeq" id="WP_165403870.1">
    <property type="nucleotide sequence ID" value="NZ_BMHA01000007.1"/>
</dbReference>
<dbReference type="Pfam" id="PF14842">
    <property type="entry name" value="FliG_N"/>
    <property type="match status" value="1"/>
</dbReference>
<dbReference type="Gene3D" id="1.10.220.30">
    <property type="match status" value="3"/>
</dbReference>
<keyword evidence="5" id="KW-1003">Cell membrane</keyword>
<dbReference type="GO" id="GO:0009425">
    <property type="term" value="C:bacterial-type flagellum basal body"/>
    <property type="evidence" value="ECO:0007669"/>
    <property type="project" value="UniProtKB-SubCell"/>
</dbReference>
<dbReference type="Pfam" id="PF14841">
    <property type="entry name" value="FliG_M"/>
    <property type="match status" value="1"/>
</dbReference>
<keyword evidence="9" id="KW-0975">Bacterial flagellum</keyword>
<dbReference type="GO" id="GO:0005886">
    <property type="term" value="C:plasma membrane"/>
    <property type="evidence" value="ECO:0007669"/>
    <property type="project" value="UniProtKB-SubCell"/>
</dbReference>
<evidence type="ECO:0000256" key="9">
    <source>
        <dbReference type="ARBA" id="ARBA00023143"/>
    </source>
</evidence>
<dbReference type="GO" id="GO:0071973">
    <property type="term" value="P:bacterial-type flagellum-dependent cell motility"/>
    <property type="evidence" value="ECO:0007669"/>
    <property type="project" value="InterPro"/>
</dbReference>
<comment type="similarity">
    <text evidence="3">Belongs to the FliG family.</text>
</comment>
<keyword evidence="6" id="KW-0145">Chemotaxis</keyword>
<protein>
    <recommendedName>
        <fullName evidence="4">Flagellar motor switch protein FliG</fullName>
    </recommendedName>
</protein>